<dbReference type="GO" id="GO:0007165">
    <property type="term" value="P:signal transduction"/>
    <property type="evidence" value="ECO:0007669"/>
    <property type="project" value="InterPro"/>
</dbReference>
<evidence type="ECO:0000313" key="10">
    <source>
        <dbReference type="EMBL" id="KIJ26220.1"/>
    </source>
</evidence>
<comment type="similarity">
    <text evidence="2">Belongs to the small GTPase superfamily. Ras family.</text>
</comment>
<accession>A0A0C9VRW1</accession>
<dbReference type="PROSITE" id="PS51419">
    <property type="entry name" value="RAB"/>
    <property type="match status" value="1"/>
</dbReference>
<evidence type="ECO:0000256" key="8">
    <source>
        <dbReference type="ARBA" id="ARBA00023288"/>
    </source>
</evidence>
<dbReference type="Gene3D" id="3.40.50.300">
    <property type="entry name" value="P-loop containing nucleotide triphosphate hydrolases"/>
    <property type="match status" value="1"/>
</dbReference>
<protein>
    <submittedName>
        <fullName evidence="11">Unplaced genomic scaffold SPHSTscaffold_64, whole genome shotgun sequence</fullName>
    </submittedName>
</protein>
<keyword evidence="12" id="KW-1185">Reference proteome</keyword>
<evidence type="ECO:0000256" key="4">
    <source>
        <dbReference type="ARBA" id="ARBA00022481"/>
    </source>
</evidence>
<evidence type="ECO:0000256" key="1">
    <source>
        <dbReference type="ARBA" id="ARBA00004342"/>
    </source>
</evidence>
<dbReference type="InterPro" id="IPR027417">
    <property type="entry name" value="P-loop_NTPase"/>
</dbReference>
<keyword evidence="8" id="KW-0449">Lipoprotein</keyword>
<keyword evidence="6" id="KW-0342">GTP-binding</keyword>
<evidence type="ECO:0000256" key="9">
    <source>
        <dbReference type="ARBA" id="ARBA00023289"/>
    </source>
</evidence>
<organism evidence="11 12">
    <name type="scientific">Sphaerobolus stellatus (strain SS14)</name>
    <dbReference type="NCBI Taxonomy" id="990650"/>
    <lineage>
        <taxon>Eukaryota</taxon>
        <taxon>Fungi</taxon>
        <taxon>Dikarya</taxon>
        <taxon>Basidiomycota</taxon>
        <taxon>Agaricomycotina</taxon>
        <taxon>Agaricomycetes</taxon>
        <taxon>Phallomycetidae</taxon>
        <taxon>Geastrales</taxon>
        <taxon>Sphaerobolaceae</taxon>
        <taxon>Sphaerobolus</taxon>
    </lineage>
</organism>
<dbReference type="InterPro" id="IPR001806">
    <property type="entry name" value="Small_GTPase"/>
</dbReference>
<comment type="subcellular location">
    <subcellularLocation>
        <location evidence="1">Cell membrane</location>
        <topology evidence="1">Lipid-anchor</topology>
        <orientation evidence="1">Cytoplasmic side</orientation>
    </subcellularLocation>
</comment>
<dbReference type="CDD" id="cd00876">
    <property type="entry name" value="Ras"/>
    <property type="match status" value="1"/>
</dbReference>
<dbReference type="NCBIfam" id="TIGR00231">
    <property type="entry name" value="small_GTP"/>
    <property type="match status" value="1"/>
</dbReference>
<dbReference type="GO" id="GO:0003924">
    <property type="term" value="F:GTPase activity"/>
    <property type="evidence" value="ECO:0007669"/>
    <property type="project" value="InterPro"/>
</dbReference>
<keyword evidence="9" id="KW-0636">Prenylation</keyword>
<dbReference type="Proteomes" id="UP000054279">
    <property type="component" value="Unassembled WGS sequence"/>
</dbReference>
<keyword evidence="7" id="KW-0472">Membrane</keyword>
<evidence type="ECO:0000256" key="6">
    <source>
        <dbReference type="ARBA" id="ARBA00023134"/>
    </source>
</evidence>
<keyword evidence="4" id="KW-0488">Methylation</keyword>
<dbReference type="PRINTS" id="PR00449">
    <property type="entry name" value="RASTRNSFRMNG"/>
</dbReference>
<dbReference type="InterPro" id="IPR005225">
    <property type="entry name" value="Small_GTP-bd"/>
</dbReference>
<dbReference type="EMBL" id="KN837139">
    <property type="protein sequence ID" value="KIJ41105.1"/>
    <property type="molecule type" value="Genomic_DNA"/>
</dbReference>
<sequence length="214" mass="24578">MAPTAAPAQFVSEYKLAVMGEGGVGKSALTVQFLRGRFEEEYDPTLEDHYRQHSVVDEEFAILDILDTAGQEDFHAMREQYMQEREGFILVYSVTSRDSVDQAIQLHDQILRIKYRDYVPMVLVGNKCDLEFQRQVPASEGRELASYFGCQFLETSAKHGINVEEAFYALVRDIRQYKQKEQPRRSVTSQRFEVTTPEPRDIDEASCSCRCILA</sequence>
<keyword evidence="5" id="KW-0547">Nucleotide-binding</keyword>
<keyword evidence="3" id="KW-1003">Cell membrane</keyword>
<dbReference type="SMART" id="SM00176">
    <property type="entry name" value="RAN"/>
    <property type="match status" value="1"/>
</dbReference>
<dbReference type="AlphaFoldDB" id="A0A0C9VRW1"/>
<dbReference type="SMART" id="SM00173">
    <property type="entry name" value="RAS"/>
    <property type="match status" value="1"/>
</dbReference>
<dbReference type="HOGENOM" id="CLU_041217_9_8_1"/>
<dbReference type="SMART" id="SM00175">
    <property type="entry name" value="RAB"/>
    <property type="match status" value="1"/>
</dbReference>
<dbReference type="GO" id="GO:0005886">
    <property type="term" value="C:plasma membrane"/>
    <property type="evidence" value="ECO:0007669"/>
    <property type="project" value="UniProtKB-SubCell"/>
</dbReference>
<dbReference type="EMBL" id="KN837379">
    <property type="protein sequence ID" value="KIJ26220.1"/>
    <property type="molecule type" value="Genomic_DNA"/>
</dbReference>
<evidence type="ECO:0000313" key="12">
    <source>
        <dbReference type="Proteomes" id="UP000054279"/>
    </source>
</evidence>
<evidence type="ECO:0000256" key="5">
    <source>
        <dbReference type="ARBA" id="ARBA00022741"/>
    </source>
</evidence>
<evidence type="ECO:0000313" key="11">
    <source>
        <dbReference type="EMBL" id="KIJ41105.1"/>
    </source>
</evidence>
<dbReference type="InterPro" id="IPR020849">
    <property type="entry name" value="Small_GTPase_Ras-type"/>
</dbReference>
<dbReference type="GO" id="GO:0005525">
    <property type="term" value="F:GTP binding"/>
    <property type="evidence" value="ECO:0007669"/>
    <property type="project" value="UniProtKB-KW"/>
</dbReference>
<gene>
    <name evidence="11" type="ORF">M422DRAFT_780519</name>
    <name evidence="10" type="ORF">M422DRAFT_785300</name>
</gene>
<evidence type="ECO:0000256" key="3">
    <source>
        <dbReference type="ARBA" id="ARBA00022475"/>
    </source>
</evidence>
<proteinExistence type="inferred from homology"/>
<dbReference type="SMART" id="SM00174">
    <property type="entry name" value="RHO"/>
    <property type="match status" value="1"/>
</dbReference>
<reference evidence="11 12" key="1">
    <citation type="submission" date="2014-06" db="EMBL/GenBank/DDBJ databases">
        <title>Evolutionary Origins and Diversification of the Mycorrhizal Mutualists.</title>
        <authorList>
            <consortium name="DOE Joint Genome Institute"/>
            <consortium name="Mycorrhizal Genomics Consortium"/>
            <person name="Kohler A."/>
            <person name="Kuo A."/>
            <person name="Nagy L.G."/>
            <person name="Floudas D."/>
            <person name="Copeland A."/>
            <person name="Barry K.W."/>
            <person name="Cichocki N."/>
            <person name="Veneault-Fourrey C."/>
            <person name="LaButti K."/>
            <person name="Lindquist E.A."/>
            <person name="Lipzen A."/>
            <person name="Lundell T."/>
            <person name="Morin E."/>
            <person name="Murat C."/>
            <person name="Riley R."/>
            <person name="Ohm R."/>
            <person name="Sun H."/>
            <person name="Tunlid A."/>
            <person name="Henrissat B."/>
            <person name="Grigoriev I.V."/>
            <person name="Hibbett D.S."/>
            <person name="Martin F."/>
        </authorList>
    </citation>
    <scope>NUCLEOTIDE SEQUENCE [LARGE SCALE GENOMIC DNA]</scope>
    <source>
        <strain evidence="11 12">SS14</strain>
    </source>
</reference>
<dbReference type="PROSITE" id="PS51420">
    <property type="entry name" value="RHO"/>
    <property type="match status" value="1"/>
</dbReference>
<dbReference type="SUPFAM" id="SSF52540">
    <property type="entry name" value="P-loop containing nucleoside triphosphate hydrolases"/>
    <property type="match status" value="1"/>
</dbReference>
<dbReference type="PROSITE" id="PS51421">
    <property type="entry name" value="RAS"/>
    <property type="match status" value="1"/>
</dbReference>
<evidence type="ECO:0000256" key="2">
    <source>
        <dbReference type="ARBA" id="ARBA00008344"/>
    </source>
</evidence>
<dbReference type="OrthoDB" id="5976022at2759"/>
<dbReference type="FunFam" id="3.40.50.300:FF:000080">
    <property type="entry name" value="Ras-like GTPase Ras1"/>
    <property type="match status" value="1"/>
</dbReference>
<evidence type="ECO:0000256" key="7">
    <source>
        <dbReference type="ARBA" id="ARBA00023136"/>
    </source>
</evidence>
<dbReference type="PANTHER" id="PTHR24070">
    <property type="entry name" value="RAS, DI-RAS, AND RHEB FAMILY MEMBERS OF SMALL GTPASE SUPERFAMILY"/>
    <property type="match status" value="1"/>
</dbReference>
<dbReference type="Pfam" id="PF00071">
    <property type="entry name" value="Ras"/>
    <property type="match status" value="1"/>
</dbReference>
<name>A0A0C9VRW1_SPHS4</name>